<proteinExistence type="predicted"/>
<keyword evidence="2" id="KW-1185">Reference proteome</keyword>
<dbReference type="EMBL" id="FNVS01000009">
    <property type="protein sequence ID" value="SEF91888.1"/>
    <property type="molecule type" value="Genomic_DNA"/>
</dbReference>
<evidence type="ECO:0000313" key="1">
    <source>
        <dbReference type="EMBL" id="SEF91888.1"/>
    </source>
</evidence>
<gene>
    <name evidence="1" type="ORF">SAMN05444001_109139</name>
</gene>
<dbReference type="Proteomes" id="UP000236725">
    <property type="component" value="Unassembled WGS sequence"/>
</dbReference>
<reference evidence="1 2" key="1">
    <citation type="submission" date="2016-10" db="EMBL/GenBank/DDBJ databases">
        <authorList>
            <person name="Varghese N."/>
            <person name="Submissions S."/>
        </authorList>
    </citation>
    <scope>NUCLEOTIDE SEQUENCE [LARGE SCALE GENOMIC DNA]</scope>
    <source>
        <strain evidence="1 2">DSM 29073</strain>
    </source>
</reference>
<organism evidence="1 2">
    <name type="scientific">Parabacteroides chinchillae</name>
    <dbReference type="NCBI Taxonomy" id="871327"/>
    <lineage>
        <taxon>Bacteria</taxon>
        <taxon>Pseudomonadati</taxon>
        <taxon>Bacteroidota</taxon>
        <taxon>Bacteroidia</taxon>
        <taxon>Bacteroidales</taxon>
        <taxon>Tannerellaceae</taxon>
        <taxon>Parabacteroides</taxon>
    </lineage>
</organism>
<comment type="caution">
    <text evidence="1">The sequence shown here is derived from an EMBL/GenBank/DDBJ whole genome shotgun (WGS) entry which is preliminary data.</text>
</comment>
<name>A0A8G2BWR0_9BACT</name>
<protein>
    <submittedName>
        <fullName evidence="1">Uncharacterized protein</fullName>
    </submittedName>
</protein>
<feature type="non-terminal residue" evidence="1">
    <location>
        <position position="1"/>
    </location>
</feature>
<evidence type="ECO:0000313" key="2">
    <source>
        <dbReference type="Proteomes" id="UP000236725"/>
    </source>
</evidence>
<sequence>YKLSIYRRAHLVVASGIDAVRAMALCKPCVILGDYGLGGIVTPANYDHLQSVSFRGRKGACFKEMVPLDLLEVEIRKYFASDIEETSLEIQKKVMTDYGKNNGINIQYDI</sequence>
<dbReference type="AlphaFoldDB" id="A0A8G2BWR0"/>
<accession>A0A8G2BWR0</accession>
<dbReference type="RefSeq" id="WP_160034687.1">
    <property type="nucleotide sequence ID" value="NZ_FNVS01000009.1"/>
</dbReference>